<dbReference type="Proteomes" id="UP000010366">
    <property type="component" value="Plasmid pCHA6605.01"/>
</dbReference>
<dbReference type="KEGG" id="cmp:Cha6605_6392"/>
<dbReference type="InterPro" id="IPR009057">
    <property type="entry name" value="Homeodomain-like_sf"/>
</dbReference>
<organism evidence="1 2">
    <name type="scientific">Chamaesiphon minutus (strain ATCC 27169 / PCC 6605)</name>
    <dbReference type="NCBI Taxonomy" id="1173020"/>
    <lineage>
        <taxon>Bacteria</taxon>
        <taxon>Bacillati</taxon>
        <taxon>Cyanobacteriota</taxon>
        <taxon>Cyanophyceae</taxon>
        <taxon>Gomontiellales</taxon>
        <taxon>Chamaesiphonaceae</taxon>
        <taxon>Chamaesiphon</taxon>
    </lineage>
</organism>
<dbReference type="eggNOG" id="COG3415">
    <property type="taxonomic scope" value="Bacteria"/>
</dbReference>
<dbReference type="OrthoDB" id="5511915at2"/>
<geneLocation type="plasmid" evidence="1 2">
    <name>pCHA6605.01</name>
</geneLocation>
<name>K9URY0_CHAP6</name>
<dbReference type="AlphaFoldDB" id="K9URY0"/>
<dbReference type="GO" id="GO:0006313">
    <property type="term" value="P:DNA transposition"/>
    <property type="evidence" value="ECO:0007669"/>
    <property type="project" value="InterPro"/>
</dbReference>
<dbReference type="EMBL" id="CP003601">
    <property type="protein sequence ID" value="AFY97211.1"/>
    <property type="molecule type" value="Genomic_DNA"/>
</dbReference>
<evidence type="ECO:0000313" key="1">
    <source>
        <dbReference type="EMBL" id="AFY97211.1"/>
    </source>
</evidence>
<dbReference type="HOGENOM" id="CLU_056788_2_1_3"/>
<proteinExistence type="predicted"/>
<gene>
    <name evidence="1" type="ORF">Cha6605_6392</name>
</gene>
<dbReference type="SUPFAM" id="SSF46689">
    <property type="entry name" value="Homeodomain-like"/>
    <property type="match status" value="1"/>
</dbReference>
<evidence type="ECO:0000313" key="2">
    <source>
        <dbReference type="Proteomes" id="UP000010366"/>
    </source>
</evidence>
<keyword evidence="2" id="KW-1185">Reference proteome</keyword>
<dbReference type="InterPro" id="IPR002514">
    <property type="entry name" value="Transposase_8"/>
</dbReference>
<dbReference type="GO" id="GO:0004803">
    <property type="term" value="F:transposase activity"/>
    <property type="evidence" value="ECO:0007669"/>
    <property type="project" value="InterPro"/>
</dbReference>
<dbReference type="Pfam" id="PF01527">
    <property type="entry name" value="HTH_Tnp_1"/>
    <property type="match status" value="1"/>
</dbReference>
<sequence>MRSFSPDLISKIVSAYNEPGSTIRSVAKRIGVSKNIVQKYVTREREGLTNGTESRQSSKSILKSHTVLLRKMFQEQPNETLARYCEILEEKTGLEVSIPTMCRAASELKSRKSRSKKLKI</sequence>
<protein>
    <submittedName>
        <fullName evidence="1">Transposase</fullName>
    </submittedName>
</protein>
<accession>K9URY0</accession>
<dbReference type="GO" id="GO:0003677">
    <property type="term" value="F:DNA binding"/>
    <property type="evidence" value="ECO:0007669"/>
    <property type="project" value="InterPro"/>
</dbReference>
<keyword evidence="1" id="KW-0614">Plasmid</keyword>
<reference evidence="1 2" key="1">
    <citation type="submission" date="2012-05" db="EMBL/GenBank/DDBJ databases">
        <title>Noncontiguous Finished plasmid 1 of genome of Chamaesiphon sp. PCC 6605.</title>
        <authorList>
            <consortium name="US DOE Joint Genome Institute"/>
            <person name="Gugger M."/>
            <person name="Coursin T."/>
            <person name="Rippka R."/>
            <person name="Tandeau De Marsac N."/>
            <person name="Huntemann M."/>
            <person name="Wei C.-L."/>
            <person name="Han J."/>
            <person name="Detter J.C."/>
            <person name="Han C."/>
            <person name="Tapia R."/>
            <person name="Chen A."/>
            <person name="Kyrpides N."/>
            <person name="Mavromatis K."/>
            <person name="Markowitz V."/>
            <person name="Szeto E."/>
            <person name="Ivanova N."/>
            <person name="Pagani I."/>
            <person name="Pati A."/>
            <person name="Goodwin L."/>
            <person name="Nordberg H.P."/>
            <person name="Cantor M.N."/>
            <person name="Hua S.X."/>
            <person name="Woyke T."/>
            <person name="Kerfeld C.A."/>
        </authorList>
    </citation>
    <scope>NUCLEOTIDE SEQUENCE [LARGE SCALE GENOMIC DNA]</scope>
    <source>
        <strain evidence="2">ATCC 27169 / PCC 6605</strain>
        <plasmid evidence="2">Plasmid pCHA6605.01</plasmid>
    </source>
</reference>